<organism evidence="8">
    <name type="scientific">Palpitomonas bilix</name>
    <dbReference type="NCBI Taxonomy" id="652834"/>
    <lineage>
        <taxon>Eukaryota</taxon>
        <taxon>Eukaryota incertae sedis</taxon>
    </lineage>
</organism>
<feature type="transmembrane region" description="Helical" evidence="6">
    <location>
        <begin position="306"/>
        <end position="328"/>
    </location>
</feature>
<reference evidence="8" key="1">
    <citation type="submission" date="2021-01" db="EMBL/GenBank/DDBJ databases">
        <authorList>
            <person name="Corre E."/>
            <person name="Pelletier E."/>
            <person name="Niang G."/>
            <person name="Scheremetjew M."/>
            <person name="Finn R."/>
            <person name="Kale V."/>
            <person name="Holt S."/>
            <person name="Cochrane G."/>
            <person name="Meng A."/>
            <person name="Brown T."/>
            <person name="Cohen L."/>
        </authorList>
    </citation>
    <scope>NUCLEOTIDE SEQUENCE</scope>
    <source>
        <strain evidence="8">NIES-2562</strain>
    </source>
</reference>
<name>A0A7S3GH40_9EUKA</name>
<comment type="subcellular location">
    <subcellularLocation>
        <location evidence="1">Membrane</location>
    </subcellularLocation>
</comment>
<dbReference type="AlphaFoldDB" id="A0A7S3GH40"/>
<evidence type="ECO:0000256" key="2">
    <source>
        <dbReference type="ARBA" id="ARBA00022692"/>
    </source>
</evidence>
<dbReference type="PANTHER" id="PTHR16189">
    <property type="entry name" value="TRANSMEMBRANE PROTEIN 104-RELATED"/>
    <property type="match status" value="1"/>
</dbReference>
<feature type="transmembrane region" description="Helical" evidence="6">
    <location>
        <begin position="684"/>
        <end position="703"/>
    </location>
</feature>
<feature type="transmembrane region" description="Helical" evidence="6">
    <location>
        <begin position="335"/>
        <end position="357"/>
    </location>
</feature>
<feature type="compositionally biased region" description="Basic residues" evidence="5">
    <location>
        <begin position="578"/>
        <end position="587"/>
    </location>
</feature>
<feature type="compositionally biased region" description="Polar residues" evidence="5">
    <location>
        <begin position="611"/>
        <end position="622"/>
    </location>
</feature>
<feature type="transmembrane region" description="Helical" evidence="6">
    <location>
        <begin position="415"/>
        <end position="438"/>
    </location>
</feature>
<dbReference type="EMBL" id="HBIB01043704">
    <property type="protein sequence ID" value="CAE0266200.1"/>
    <property type="molecule type" value="Transcribed_RNA"/>
</dbReference>
<evidence type="ECO:0000313" key="8">
    <source>
        <dbReference type="EMBL" id="CAE0266200.1"/>
    </source>
</evidence>
<feature type="transmembrane region" description="Helical" evidence="6">
    <location>
        <begin position="377"/>
        <end position="395"/>
    </location>
</feature>
<dbReference type="GO" id="GO:0016020">
    <property type="term" value="C:membrane"/>
    <property type="evidence" value="ECO:0007669"/>
    <property type="project" value="UniProtKB-SubCell"/>
</dbReference>
<feature type="compositionally biased region" description="Low complexity" evidence="5">
    <location>
        <begin position="633"/>
        <end position="644"/>
    </location>
</feature>
<evidence type="ECO:0000256" key="4">
    <source>
        <dbReference type="ARBA" id="ARBA00023136"/>
    </source>
</evidence>
<proteinExistence type="predicted"/>
<gene>
    <name evidence="8" type="ORF">PBIL07802_LOCUS28539</name>
</gene>
<feature type="region of interest" description="Disordered" evidence="5">
    <location>
        <begin position="1"/>
        <end position="28"/>
    </location>
</feature>
<sequence length="705" mass="76602">MSAQAEIGGEDGSKRTPPPSTSGTEPAKVELPTHFYSPLVGYGFAVNYIVGVGVLSVPYAFFAAGLPVSITSLFLASIIELLAVYWILEASARAKVLGAHDGLSFLEWEKRYKKATEGKDATKPLSPRTQVLIDNAMERAIQDRMEKGDVEECTSSVQPHCCLPDVKERVMGDEKLEVSQMMRFFFGKTAERAYVIALAIYMCFGLWAYAAVAAETLTAILPLPFILPPCDGNCTTFLDPNAQVNPMPKPPVNTSACDRVGIPLLKEEEEKEGGVGTVPLPTPLLDSDLAQLGNSSYPTYDVRCQYIYVFFLACFALVVVPVSCLELTEQKWMQVVLCALRFVAIALMIATAAYSMATGNTEIFGNQYKPNAPFHESEFSSIGLIISTACFSQIVHHSIPGISNPIKNKKVLPSVFTPVYITTFSIYASLGIVMSIFFKAGLQNVATLNWLDYQVVPLRYIIILFPVFDVTSAFPLNALTAANNLFYALPTRHHKKRWKKVMFRLAIAIPPIIGAAFVRSLSTIVDWSGLVGLIIVFIVPALLHLASLRDCEEVFAGRPWTRFLGLSFKETKDVAGRGKVKGKRRGKTGNGEEERSLLTPQNGGGKRDGSSIGSEFVTPTSVGGSGNAGMNGGRSRSNTAGTSASRRRSSSIVQALGPYGGDVGLKDVGRTAYTITWWMSSRGMGYFILFLGCALVVFNVVAITV</sequence>
<feature type="transmembrane region" description="Helical" evidence="6">
    <location>
        <begin position="501"/>
        <end position="521"/>
    </location>
</feature>
<dbReference type="PANTHER" id="PTHR16189:SF2">
    <property type="entry name" value="AMINO ACID TRANSPORTER TRANSMEMBRANE DOMAIN-CONTAINING PROTEIN"/>
    <property type="match status" value="1"/>
</dbReference>
<dbReference type="InterPro" id="IPR013057">
    <property type="entry name" value="AA_transpt_TM"/>
</dbReference>
<protein>
    <recommendedName>
        <fullName evidence="7">Amino acid transporter transmembrane domain-containing protein</fullName>
    </recommendedName>
</protein>
<feature type="region of interest" description="Disordered" evidence="5">
    <location>
        <begin position="577"/>
        <end position="649"/>
    </location>
</feature>
<evidence type="ECO:0000256" key="3">
    <source>
        <dbReference type="ARBA" id="ARBA00022989"/>
    </source>
</evidence>
<keyword evidence="4 6" id="KW-0472">Membrane</keyword>
<feature type="transmembrane region" description="Helical" evidence="6">
    <location>
        <begin position="193"/>
        <end position="214"/>
    </location>
</feature>
<evidence type="ECO:0000256" key="1">
    <source>
        <dbReference type="ARBA" id="ARBA00004370"/>
    </source>
</evidence>
<feature type="transmembrane region" description="Helical" evidence="6">
    <location>
        <begin position="68"/>
        <end position="88"/>
    </location>
</feature>
<feature type="transmembrane region" description="Helical" evidence="6">
    <location>
        <begin position="458"/>
        <end position="480"/>
    </location>
</feature>
<feature type="domain" description="Amino acid transporter transmembrane" evidence="7">
    <location>
        <begin position="309"/>
        <end position="549"/>
    </location>
</feature>
<evidence type="ECO:0000259" key="7">
    <source>
        <dbReference type="Pfam" id="PF01490"/>
    </source>
</evidence>
<evidence type="ECO:0000256" key="6">
    <source>
        <dbReference type="SAM" id="Phobius"/>
    </source>
</evidence>
<keyword evidence="3 6" id="KW-1133">Transmembrane helix</keyword>
<keyword evidence="2 6" id="KW-0812">Transmembrane</keyword>
<dbReference type="Pfam" id="PF01490">
    <property type="entry name" value="Aa_trans"/>
    <property type="match status" value="1"/>
</dbReference>
<feature type="transmembrane region" description="Helical" evidence="6">
    <location>
        <begin position="39"/>
        <end position="62"/>
    </location>
</feature>
<feature type="transmembrane region" description="Helical" evidence="6">
    <location>
        <begin position="527"/>
        <end position="548"/>
    </location>
</feature>
<accession>A0A7S3GH40</accession>
<feature type="compositionally biased region" description="Gly residues" evidence="5">
    <location>
        <begin position="623"/>
        <end position="632"/>
    </location>
</feature>
<evidence type="ECO:0000256" key="5">
    <source>
        <dbReference type="SAM" id="MobiDB-lite"/>
    </source>
</evidence>